<dbReference type="Gene3D" id="1.20.1050.10">
    <property type="match status" value="1"/>
</dbReference>
<dbReference type="PANTHER" id="PTHR43968:SF8">
    <property type="entry name" value="S-TRANSFERASE, PUTATIVE (AFU_ORTHOLOGUE AFUA_2G00590)-RELATED"/>
    <property type="match status" value="1"/>
</dbReference>
<dbReference type="SFLD" id="SFLDG00358">
    <property type="entry name" value="Main_(cytGST)"/>
    <property type="match status" value="1"/>
</dbReference>
<evidence type="ECO:0000259" key="3">
    <source>
        <dbReference type="PROSITE" id="PS50405"/>
    </source>
</evidence>
<comment type="similarity">
    <text evidence="1">Belongs to the GST superfamily.</text>
</comment>
<evidence type="ECO:0000259" key="2">
    <source>
        <dbReference type="PROSITE" id="PS50404"/>
    </source>
</evidence>
<organism evidence="4 5">
    <name type="scientific">Coniochaeta hoffmannii</name>
    <dbReference type="NCBI Taxonomy" id="91930"/>
    <lineage>
        <taxon>Eukaryota</taxon>
        <taxon>Fungi</taxon>
        <taxon>Dikarya</taxon>
        <taxon>Ascomycota</taxon>
        <taxon>Pezizomycotina</taxon>
        <taxon>Sordariomycetes</taxon>
        <taxon>Sordariomycetidae</taxon>
        <taxon>Coniochaetales</taxon>
        <taxon>Coniochaetaceae</taxon>
        <taxon>Coniochaeta</taxon>
    </lineage>
</organism>
<dbReference type="AlphaFoldDB" id="A0AA38RXQ1"/>
<comment type="caution">
    <text evidence="4">The sequence shown here is derived from an EMBL/GenBank/DDBJ whole genome shotgun (WGS) entry which is preliminary data.</text>
</comment>
<dbReference type="Gene3D" id="3.40.30.10">
    <property type="entry name" value="Glutaredoxin"/>
    <property type="match status" value="1"/>
</dbReference>
<sequence>MASRDKLVLYTAHRCPWAHRVHIALNELGIPYEEELIDLDKPRTEAYLKINPRGLVPSLRFNDEIITESGIVSQFLADAYPSHLIPPSNTVEGALRRARVAFFVDAFFSKFQAHLQKFVFAKTDADAEAGLEAAVAGLVKEVEPLLADAKPFFGGAERLTLAEVLTGSFVVRIVSLLKAGVYPAALGKELASKAPNFNRWAQEVARHPSVTSIFDEDFIVKFTKTRIASNRSS</sequence>
<evidence type="ECO:0000313" key="5">
    <source>
        <dbReference type="Proteomes" id="UP001174691"/>
    </source>
</evidence>
<protein>
    <submittedName>
        <fullName evidence="4">Thioredoxin-like protein</fullName>
    </submittedName>
</protein>
<dbReference type="EMBL" id="JANBVN010000034">
    <property type="protein sequence ID" value="KAJ9160569.1"/>
    <property type="molecule type" value="Genomic_DNA"/>
</dbReference>
<dbReference type="SFLD" id="SFLDS00019">
    <property type="entry name" value="Glutathione_Transferase_(cytos"/>
    <property type="match status" value="1"/>
</dbReference>
<dbReference type="PROSITE" id="PS50404">
    <property type="entry name" value="GST_NTER"/>
    <property type="match status" value="1"/>
</dbReference>
<dbReference type="InterPro" id="IPR004045">
    <property type="entry name" value="Glutathione_S-Trfase_N"/>
</dbReference>
<reference evidence="4" key="1">
    <citation type="submission" date="2022-07" db="EMBL/GenBank/DDBJ databases">
        <title>Fungi with potential for degradation of polypropylene.</title>
        <authorList>
            <person name="Gostincar C."/>
        </authorList>
    </citation>
    <scope>NUCLEOTIDE SEQUENCE</scope>
    <source>
        <strain evidence="4">EXF-13287</strain>
    </source>
</reference>
<dbReference type="InterPro" id="IPR050983">
    <property type="entry name" value="GST_Omega/HSP26"/>
</dbReference>
<accession>A0AA38RXQ1</accession>
<feature type="domain" description="GST C-terminal" evidence="3">
    <location>
        <begin position="93"/>
        <end position="227"/>
    </location>
</feature>
<dbReference type="PANTHER" id="PTHR43968">
    <property type="match status" value="1"/>
</dbReference>
<dbReference type="InterPro" id="IPR036282">
    <property type="entry name" value="Glutathione-S-Trfase_C_sf"/>
</dbReference>
<dbReference type="InterPro" id="IPR010987">
    <property type="entry name" value="Glutathione-S-Trfase_C-like"/>
</dbReference>
<evidence type="ECO:0000256" key="1">
    <source>
        <dbReference type="ARBA" id="ARBA00007409"/>
    </source>
</evidence>
<dbReference type="Proteomes" id="UP001174691">
    <property type="component" value="Unassembled WGS sequence"/>
</dbReference>
<evidence type="ECO:0000313" key="4">
    <source>
        <dbReference type="EMBL" id="KAJ9160569.1"/>
    </source>
</evidence>
<dbReference type="SUPFAM" id="SSF52833">
    <property type="entry name" value="Thioredoxin-like"/>
    <property type="match status" value="1"/>
</dbReference>
<feature type="domain" description="GST N-terminal" evidence="2">
    <location>
        <begin position="5"/>
        <end position="84"/>
    </location>
</feature>
<dbReference type="InterPro" id="IPR036249">
    <property type="entry name" value="Thioredoxin-like_sf"/>
</dbReference>
<gene>
    <name evidence="4" type="ORF">NKR19_g3189</name>
</gene>
<proteinExistence type="inferred from homology"/>
<dbReference type="PROSITE" id="PS50405">
    <property type="entry name" value="GST_CTER"/>
    <property type="match status" value="1"/>
</dbReference>
<dbReference type="SUPFAM" id="SSF47616">
    <property type="entry name" value="GST C-terminal domain-like"/>
    <property type="match status" value="1"/>
</dbReference>
<dbReference type="Pfam" id="PF13417">
    <property type="entry name" value="GST_N_3"/>
    <property type="match status" value="1"/>
</dbReference>
<dbReference type="InterPro" id="IPR040079">
    <property type="entry name" value="Glutathione_S-Trfase"/>
</dbReference>
<keyword evidence="5" id="KW-1185">Reference proteome</keyword>
<dbReference type="CDD" id="cd00570">
    <property type="entry name" value="GST_N_family"/>
    <property type="match status" value="1"/>
</dbReference>
<name>A0AA38RXQ1_9PEZI</name>
<dbReference type="PROSITE" id="PS51354">
    <property type="entry name" value="GLUTAREDOXIN_2"/>
    <property type="match status" value="1"/>
</dbReference>
<dbReference type="GO" id="GO:0005737">
    <property type="term" value="C:cytoplasm"/>
    <property type="evidence" value="ECO:0007669"/>
    <property type="project" value="TreeGrafter"/>
</dbReference>